<gene>
    <name evidence="3" type="ORF">LCMAC101_04820</name>
</gene>
<keyword evidence="2" id="KW-1133">Transmembrane helix</keyword>
<proteinExistence type="predicted"/>
<name>A0A481YSF1_9VIRU</name>
<feature type="compositionally biased region" description="Basic and acidic residues" evidence="1">
    <location>
        <begin position="80"/>
        <end position="94"/>
    </location>
</feature>
<dbReference type="EMBL" id="MK500328">
    <property type="protein sequence ID" value="QBK85887.1"/>
    <property type="molecule type" value="Genomic_DNA"/>
</dbReference>
<evidence type="ECO:0000256" key="2">
    <source>
        <dbReference type="SAM" id="Phobius"/>
    </source>
</evidence>
<accession>A0A481YSF1</accession>
<organism evidence="3">
    <name type="scientific">Marseillevirus LCMAC101</name>
    <dbReference type="NCBI Taxonomy" id="2506602"/>
    <lineage>
        <taxon>Viruses</taxon>
        <taxon>Varidnaviria</taxon>
        <taxon>Bamfordvirae</taxon>
        <taxon>Nucleocytoviricota</taxon>
        <taxon>Megaviricetes</taxon>
        <taxon>Pimascovirales</taxon>
        <taxon>Pimascovirales incertae sedis</taxon>
        <taxon>Marseilleviridae</taxon>
    </lineage>
</organism>
<reference evidence="3" key="1">
    <citation type="journal article" date="2019" name="MBio">
        <title>Virus Genomes from Deep Sea Sediments Expand the Ocean Megavirome and Support Independent Origins of Viral Gigantism.</title>
        <authorList>
            <person name="Backstrom D."/>
            <person name="Yutin N."/>
            <person name="Jorgensen S.L."/>
            <person name="Dharamshi J."/>
            <person name="Homa F."/>
            <person name="Zaremba-Niedwiedzka K."/>
            <person name="Spang A."/>
            <person name="Wolf Y.I."/>
            <person name="Koonin E.V."/>
            <person name="Ettema T.J."/>
        </authorList>
    </citation>
    <scope>NUCLEOTIDE SEQUENCE</scope>
</reference>
<feature type="region of interest" description="Disordered" evidence="1">
    <location>
        <begin position="59"/>
        <end position="95"/>
    </location>
</feature>
<evidence type="ECO:0000313" key="3">
    <source>
        <dbReference type="EMBL" id="QBK85887.1"/>
    </source>
</evidence>
<protein>
    <submittedName>
        <fullName evidence="3">Uncharacterized protein</fullName>
    </submittedName>
</protein>
<keyword evidence="2" id="KW-0812">Transmembrane</keyword>
<feature type="transmembrane region" description="Helical" evidence="2">
    <location>
        <begin position="6"/>
        <end position="23"/>
    </location>
</feature>
<sequence>MNNESIYLLVGIIVVIIAVMMWNNRREGIYFPQQAPNQVWQGDYTNSLTGDPRVWSCPPGTSGVRCPPDNSSESRYPSEGYRHSGMEPASDHDPINIIAPPFTDEVWALQMGVGPGLLGSGRFTSEMYG</sequence>
<keyword evidence="2" id="KW-0472">Membrane</keyword>
<evidence type="ECO:0000256" key="1">
    <source>
        <dbReference type="SAM" id="MobiDB-lite"/>
    </source>
</evidence>